<proteinExistence type="predicted"/>
<accession>A0ABW1J7V5</accession>
<reference evidence="3" key="1">
    <citation type="journal article" date="2019" name="Int. J. Syst. Evol. Microbiol.">
        <title>The Global Catalogue of Microorganisms (GCM) 10K type strain sequencing project: providing services to taxonomists for standard genome sequencing and annotation.</title>
        <authorList>
            <consortium name="The Broad Institute Genomics Platform"/>
            <consortium name="The Broad Institute Genome Sequencing Center for Infectious Disease"/>
            <person name="Wu L."/>
            <person name="Ma J."/>
        </authorList>
    </citation>
    <scope>NUCLEOTIDE SEQUENCE [LARGE SCALE GENOMIC DNA]</scope>
    <source>
        <strain evidence="3">CCM 8391</strain>
    </source>
</reference>
<keyword evidence="1" id="KW-0732">Signal</keyword>
<feature type="signal peptide" evidence="1">
    <location>
        <begin position="1"/>
        <end position="23"/>
    </location>
</feature>
<sequence>MLVLVLAVLAAACSSGVSTPASSVVSPTFPPPWTPATAAAPATPPPAPMQTFTGTGPDVVDLQQPVGFGIIVFSCPKCTGNTIVKTDARIDNLIVNRIGPYGGQHWIGARGDETSRVQVTAKGDWKLIVGDLSLARRAAPGQAVSGTGDEVVLYSTGPDTVHLTHNGTSNFAVWVMTDSLVAPDLPVNEIGRFDGTVMFPVRGSEAALVQITADGGWTMTPR</sequence>
<gene>
    <name evidence="2" type="ORF">ACFQE5_22435</name>
</gene>
<dbReference type="Proteomes" id="UP001596302">
    <property type="component" value="Unassembled WGS sequence"/>
</dbReference>
<protein>
    <recommendedName>
        <fullName evidence="4">Lipoprotein</fullName>
    </recommendedName>
</protein>
<evidence type="ECO:0000313" key="3">
    <source>
        <dbReference type="Proteomes" id="UP001596302"/>
    </source>
</evidence>
<keyword evidence="3" id="KW-1185">Reference proteome</keyword>
<comment type="caution">
    <text evidence="2">The sequence shown here is derived from an EMBL/GenBank/DDBJ whole genome shotgun (WGS) entry which is preliminary data.</text>
</comment>
<dbReference type="EMBL" id="JBHSQW010000044">
    <property type="protein sequence ID" value="MFC5996973.1"/>
    <property type="molecule type" value="Genomic_DNA"/>
</dbReference>
<organism evidence="2 3">
    <name type="scientific">Pseudonocardia hispaniensis</name>
    <dbReference type="NCBI Taxonomy" id="904933"/>
    <lineage>
        <taxon>Bacteria</taxon>
        <taxon>Bacillati</taxon>
        <taxon>Actinomycetota</taxon>
        <taxon>Actinomycetes</taxon>
        <taxon>Pseudonocardiales</taxon>
        <taxon>Pseudonocardiaceae</taxon>
        <taxon>Pseudonocardia</taxon>
    </lineage>
</organism>
<evidence type="ECO:0000313" key="2">
    <source>
        <dbReference type="EMBL" id="MFC5996973.1"/>
    </source>
</evidence>
<feature type="chain" id="PRO_5046085955" description="Lipoprotein" evidence="1">
    <location>
        <begin position="24"/>
        <end position="222"/>
    </location>
</feature>
<evidence type="ECO:0008006" key="4">
    <source>
        <dbReference type="Google" id="ProtNLM"/>
    </source>
</evidence>
<evidence type="ECO:0000256" key="1">
    <source>
        <dbReference type="SAM" id="SignalP"/>
    </source>
</evidence>
<name>A0ABW1J7V5_9PSEU</name>